<feature type="domain" description="Heme-copper oxidase subunit III family profile" evidence="8">
    <location>
        <begin position="1"/>
        <end position="206"/>
    </location>
</feature>
<proteinExistence type="inferred from homology"/>
<feature type="transmembrane region" description="Helical" evidence="7">
    <location>
        <begin position="20"/>
        <end position="43"/>
    </location>
</feature>
<evidence type="ECO:0000256" key="6">
    <source>
        <dbReference type="RuleBase" id="RU003376"/>
    </source>
</evidence>
<keyword evidence="5 7" id="KW-0472">Membrane</keyword>
<evidence type="ECO:0000313" key="9">
    <source>
        <dbReference type="EMBL" id="AAZ63788.1"/>
    </source>
</evidence>
<keyword evidence="3 6" id="KW-0812">Transmembrane</keyword>
<dbReference type="PANTHER" id="PTHR11403:SF6">
    <property type="entry name" value="NITRIC OXIDE REDUCTASE SUBUNIT E"/>
    <property type="match status" value="1"/>
</dbReference>
<dbReference type="HOGENOM" id="CLU_044071_1_0_4"/>
<evidence type="ECO:0000256" key="5">
    <source>
        <dbReference type="ARBA" id="ARBA00023136"/>
    </source>
</evidence>
<feature type="transmembrane region" description="Helical" evidence="7">
    <location>
        <begin position="63"/>
        <end position="84"/>
    </location>
</feature>
<feature type="transmembrane region" description="Helical" evidence="7">
    <location>
        <begin position="140"/>
        <end position="165"/>
    </location>
</feature>
<dbReference type="InterPro" id="IPR013833">
    <property type="entry name" value="Cyt_c_oxidase_su3_a-hlx"/>
</dbReference>
<reference evidence="9" key="1">
    <citation type="submission" date="2005-08" db="EMBL/GenBank/DDBJ databases">
        <title>Complete sequence of chromosome 2 of Ralstonia eutropha JMP134.</title>
        <authorList>
            <person name="Copeland A."/>
            <person name="Lucas S."/>
            <person name="Lapidus A."/>
            <person name="Barry K."/>
            <person name="Detter J.C."/>
            <person name="Glavina T."/>
            <person name="Hammon N."/>
            <person name="Israni S."/>
            <person name="Pitluck S."/>
            <person name="Goltsman E."/>
            <person name="Martinez M."/>
            <person name="Schmutz J."/>
            <person name="Larimer F."/>
            <person name="Land M."/>
            <person name="Lykidis A."/>
            <person name="Richardson P."/>
        </authorList>
    </citation>
    <scope>NUCLEOTIDE SEQUENCE [LARGE SCALE GENOMIC DNA]</scope>
    <source>
        <strain evidence="9">JMP134</strain>
    </source>
</reference>
<evidence type="ECO:0000256" key="3">
    <source>
        <dbReference type="ARBA" id="ARBA00022692"/>
    </source>
</evidence>
<dbReference type="AlphaFoldDB" id="Q46SU6"/>
<dbReference type="STRING" id="264198.Reut_B4437"/>
<dbReference type="CDD" id="cd02862">
    <property type="entry name" value="NorE_like"/>
    <property type="match status" value="1"/>
</dbReference>
<dbReference type="Gene3D" id="1.20.120.80">
    <property type="entry name" value="Cytochrome c oxidase, subunit III, four-helix bundle"/>
    <property type="match status" value="1"/>
</dbReference>
<dbReference type="PANTHER" id="PTHR11403">
    <property type="entry name" value="CYTOCHROME C OXIDASE SUBUNIT III"/>
    <property type="match status" value="1"/>
</dbReference>
<dbReference type="KEGG" id="reu:Reut_B4437"/>
<evidence type="ECO:0000256" key="2">
    <source>
        <dbReference type="ARBA" id="ARBA00010581"/>
    </source>
</evidence>
<comment type="similarity">
    <text evidence="2 6">Belongs to the cytochrome c oxidase subunit 3 family.</text>
</comment>
<accession>Q46SU6</accession>
<organism evidence="9">
    <name type="scientific">Cupriavidus pinatubonensis (strain JMP 134 / LMG 1197)</name>
    <name type="common">Cupriavidus necator (strain JMP 134)</name>
    <dbReference type="NCBI Taxonomy" id="264198"/>
    <lineage>
        <taxon>Bacteria</taxon>
        <taxon>Pseudomonadati</taxon>
        <taxon>Pseudomonadota</taxon>
        <taxon>Betaproteobacteria</taxon>
        <taxon>Burkholderiales</taxon>
        <taxon>Burkholderiaceae</taxon>
        <taxon>Cupriavidus</taxon>
    </lineage>
</organism>
<dbReference type="Pfam" id="PF00510">
    <property type="entry name" value="COX3"/>
    <property type="match status" value="1"/>
</dbReference>
<dbReference type="InterPro" id="IPR000298">
    <property type="entry name" value="Cyt_c_oxidase-like_su3"/>
</dbReference>
<dbReference type="GO" id="GO:0004129">
    <property type="term" value="F:cytochrome-c oxidase activity"/>
    <property type="evidence" value="ECO:0007669"/>
    <property type="project" value="InterPro"/>
</dbReference>
<protein>
    <submittedName>
        <fullName evidence="9">Cytochrome c oxidase, subunit III</fullName>
    </submittedName>
</protein>
<dbReference type="PROSITE" id="PS50253">
    <property type="entry name" value="COX3"/>
    <property type="match status" value="1"/>
</dbReference>
<dbReference type="InterPro" id="IPR024791">
    <property type="entry name" value="Cyt_c/ubiquinol_Oxase_su3"/>
</dbReference>
<evidence type="ECO:0000256" key="4">
    <source>
        <dbReference type="ARBA" id="ARBA00022989"/>
    </source>
</evidence>
<dbReference type="eggNOG" id="COG1845">
    <property type="taxonomic scope" value="Bacteria"/>
</dbReference>
<name>Q46SU6_CUPPJ</name>
<gene>
    <name evidence="9" type="ordered locus">Reut_B4437</name>
</gene>
<dbReference type="InterPro" id="IPR035973">
    <property type="entry name" value="Cyt_c_oxidase_su3-like_sf"/>
</dbReference>
<feature type="transmembrane region" description="Helical" evidence="7">
    <location>
        <begin position="185"/>
        <end position="203"/>
    </location>
</feature>
<feature type="transmembrane region" description="Helical" evidence="7">
    <location>
        <begin position="91"/>
        <end position="109"/>
    </location>
</feature>
<dbReference type="EMBL" id="CP000091">
    <property type="protein sequence ID" value="AAZ63788.1"/>
    <property type="molecule type" value="Genomic_DNA"/>
</dbReference>
<sequence length="209" mass="22767">MSAPPFQFDSTGQQAVASRLGMWVFLGTELMFFGPLFMGYYFVRATDPVALPLAARQTDLLLGSLNTLVLMTSSLGMAMAVSAANEDRRRAAVRCLWATSALGLVFLLIKGWEYAKDIASGFVPGNASGAGGPTGQMFRLLYFAMTGLHAIHLCIGIGLVVVFALAMRQRRPLAVDPGRLEIVGLYWHFVDIIWLFLFALLYLPGRSGP</sequence>
<evidence type="ECO:0000256" key="1">
    <source>
        <dbReference type="ARBA" id="ARBA00004141"/>
    </source>
</evidence>
<evidence type="ECO:0000256" key="7">
    <source>
        <dbReference type="SAM" id="Phobius"/>
    </source>
</evidence>
<dbReference type="GO" id="GO:0005886">
    <property type="term" value="C:plasma membrane"/>
    <property type="evidence" value="ECO:0007669"/>
    <property type="project" value="UniProtKB-SubCell"/>
</dbReference>
<evidence type="ECO:0000259" key="8">
    <source>
        <dbReference type="PROSITE" id="PS50253"/>
    </source>
</evidence>
<dbReference type="GO" id="GO:0019646">
    <property type="term" value="P:aerobic electron transport chain"/>
    <property type="evidence" value="ECO:0007669"/>
    <property type="project" value="InterPro"/>
</dbReference>
<dbReference type="SUPFAM" id="SSF81452">
    <property type="entry name" value="Cytochrome c oxidase subunit III-like"/>
    <property type="match status" value="1"/>
</dbReference>
<comment type="subcellular location">
    <subcellularLocation>
        <location evidence="6">Cell membrane</location>
        <topology evidence="6">Multi-pass membrane protein</topology>
    </subcellularLocation>
    <subcellularLocation>
        <location evidence="1">Membrane</location>
        <topology evidence="1">Multi-pass membrane protein</topology>
    </subcellularLocation>
</comment>
<keyword evidence="4 7" id="KW-1133">Transmembrane helix</keyword>